<dbReference type="EMBL" id="HACA01003808">
    <property type="protein sequence ID" value="CDW21169.1"/>
    <property type="molecule type" value="Transcribed_RNA"/>
</dbReference>
<sequence>MRSGSFPWMHFLKMDNQVITIFLPFPLSSFGLNSWKT</sequence>
<reference evidence="1" key="1">
    <citation type="submission" date="2014-05" db="EMBL/GenBank/DDBJ databases">
        <authorList>
            <person name="Chronopoulou M."/>
        </authorList>
    </citation>
    <scope>NUCLEOTIDE SEQUENCE</scope>
    <source>
        <tissue evidence="1">Whole organism</tissue>
    </source>
</reference>
<proteinExistence type="predicted"/>
<evidence type="ECO:0000313" key="1">
    <source>
        <dbReference type="EMBL" id="CDW21169.1"/>
    </source>
</evidence>
<protein>
    <submittedName>
        <fullName evidence="1">Uncharacterized protein</fullName>
    </submittedName>
</protein>
<accession>A0A0K2T511</accession>
<name>A0A0K2T511_LEPSM</name>
<dbReference type="AlphaFoldDB" id="A0A0K2T511"/>
<organism evidence="1">
    <name type="scientific">Lepeophtheirus salmonis</name>
    <name type="common">Salmon louse</name>
    <name type="synonym">Caligus salmonis</name>
    <dbReference type="NCBI Taxonomy" id="72036"/>
    <lineage>
        <taxon>Eukaryota</taxon>
        <taxon>Metazoa</taxon>
        <taxon>Ecdysozoa</taxon>
        <taxon>Arthropoda</taxon>
        <taxon>Crustacea</taxon>
        <taxon>Multicrustacea</taxon>
        <taxon>Hexanauplia</taxon>
        <taxon>Copepoda</taxon>
        <taxon>Siphonostomatoida</taxon>
        <taxon>Caligidae</taxon>
        <taxon>Lepeophtheirus</taxon>
    </lineage>
</organism>